<evidence type="ECO:0000313" key="2">
    <source>
        <dbReference type="Proteomes" id="UP000828941"/>
    </source>
</evidence>
<dbReference type="Proteomes" id="UP000828941">
    <property type="component" value="Chromosome 12"/>
</dbReference>
<gene>
    <name evidence="1" type="ORF">L6164_029814</name>
</gene>
<name>A0ACB9L9Z7_BAUVA</name>
<accession>A0ACB9L9Z7</accession>
<evidence type="ECO:0000313" key="1">
    <source>
        <dbReference type="EMBL" id="KAI4306544.1"/>
    </source>
</evidence>
<protein>
    <submittedName>
        <fullName evidence="1">Uncharacterized protein</fullName>
    </submittedName>
</protein>
<comment type="caution">
    <text evidence="1">The sequence shown here is derived from an EMBL/GenBank/DDBJ whole genome shotgun (WGS) entry which is preliminary data.</text>
</comment>
<reference evidence="1 2" key="1">
    <citation type="journal article" date="2022" name="DNA Res.">
        <title>Chromosomal-level genome assembly of the orchid tree Bauhinia variegata (Leguminosae; Cercidoideae) supports the allotetraploid origin hypothesis of Bauhinia.</title>
        <authorList>
            <person name="Zhong Y."/>
            <person name="Chen Y."/>
            <person name="Zheng D."/>
            <person name="Pang J."/>
            <person name="Liu Y."/>
            <person name="Luo S."/>
            <person name="Meng S."/>
            <person name="Qian L."/>
            <person name="Wei D."/>
            <person name="Dai S."/>
            <person name="Zhou R."/>
        </authorList>
    </citation>
    <scope>NUCLEOTIDE SEQUENCE [LARGE SCALE GENOMIC DNA]</scope>
    <source>
        <strain evidence="1">BV-YZ2020</strain>
    </source>
</reference>
<sequence>MITFVAAIFMLTKNTLIPDRDEKLFYRSVQIFSCFSVNVEEQEAWKTRSVRTAQRRILGRVFCSYLTKALVWYMGT</sequence>
<organism evidence="1 2">
    <name type="scientific">Bauhinia variegata</name>
    <name type="common">Purple orchid tree</name>
    <name type="synonym">Phanera variegata</name>
    <dbReference type="NCBI Taxonomy" id="167791"/>
    <lineage>
        <taxon>Eukaryota</taxon>
        <taxon>Viridiplantae</taxon>
        <taxon>Streptophyta</taxon>
        <taxon>Embryophyta</taxon>
        <taxon>Tracheophyta</taxon>
        <taxon>Spermatophyta</taxon>
        <taxon>Magnoliopsida</taxon>
        <taxon>eudicotyledons</taxon>
        <taxon>Gunneridae</taxon>
        <taxon>Pentapetalae</taxon>
        <taxon>rosids</taxon>
        <taxon>fabids</taxon>
        <taxon>Fabales</taxon>
        <taxon>Fabaceae</taxon>
        <taxon>Cercidoideae</taxon>
        <taxon>Cercideae</taxon>
        <taxon>Bauhiniinae</taxon>
        <taxon>Bauhinia</taxon>
    </lineage>
</organism>
<dbReference type="EMBL" id="CM039437">
    <property type="protein sequence ID" value="KAI4306544.1"/>
    <property type="molecule type" value="Genomic_DNA"/>
</dbReference>
<proteinExistence type="predicted"/>
<keyword evidence="2" id="KW-1185">Reference proteome</keyword>